<feature type="signal peptide" evidence="2">
    <location>
        <begin position="1"/>
        <end position="25"/>
    </location>
</feature>
<evidence type="ECO:0000313" key="4">
    <source>
        <dbReference type="Proteomes" id="UP000095767"/>
    </source>
</evidence>
<keyword evidence="2" id="KW-0732">Signal</keyword>
<dbReference type="OrthoDB" id="10651168at2759"/>
<dbReference type="AlphaFoldDB" id="A0A1E5UK82"/>
<reference evidence="3 4" key="1">
    <citation type="submission" date="2016-09" db="EMBL/GenBank/DDBJ databases">
        <title>The draft genome of Dichanthelium oligosanthes: A C3 panicoid grass species.</title>
        <authorList>
            <person name="Studer A.J."/>
            <person name="Schnable J.C."/>
            <person name="Brutnell T.P."/>
        </authorList>
    </citation>
    <scope>NUCLEOTIDE SEQUENCE [LARGE SCALE GENOMIC DNA]</scope>
    <source>
        <strain evidence="4">cv. Kellogg 1175</strain>
        <tissue evidence="3">Leaf</tissue>
    </source>
</reference>
<feature type="chain" id="PRO_5009187092" evidence="2">
    <location>
        <begin position="26"/>
        <end position="180"/>
    </location>
</feature>
<proteinExistence type="predicted"/>
<protein>
    <submittedName>
        <fullName evidence="3">Uncharacterized protein</fullName>
    </submittedName>
</protein>
<evidence type="ECO:0000256" key="1">
    <source>
        <dbReference type="SAM" id="MobiDB-lite"/>
    </source>
</evidence>
<sequence length="180" mass="18726">MARSVHRLLPLLLAASLLRLQVSDCSSSSVSSPPAQEPRKPAEGVHGNAPHHQQLVPDAEARTARPSIELADYDGKNSADDGGAAPLATPVARADDGGVVVASRPRQATSGRALVRAGLRRPAVLLCSTNKLARRLLAAAADVEDDGTNGAGPSCHSSSVHINCPPPPHRRSTSNRPGWL</sequence>
<gene>
    <name evidence="3" type="ORF">BAE44_0025692</name>
</gene>
<dbReference type="Proteomes" id="UP000095767">
    <property type="component" value="Unassembled WGS sequence"/>
</dbReference>
<evidence type="ECO:0000256" key="2">
    <source>
        <dbReference type="SAM" id="SignalP"/>
    </source>
</evidence>
<dbReference type="EMBL" id="LWDX02073927">
    <property type="protein sequence ID" value="OEL13290.1"/>
    <property type="molecule type" value="Genomic_DNA"/>
</dbReference>
<organism evidence="3 4">
    <name type="scientific">Dichanthelium oligosanthes</name>
    <dbReference type="NCBI Taxonomy" id="888268"/>
    <lineage>
        <taxon>Eukaryota</taxon>
        <taxon>Viridiplantae</taxon>
        <taxon>Streptophyta</taxon>
        <taxon>Embryophyta</taxon>
        <taxon>Tracheophyta</taxon>
        <taxon>Spermatophyta</taxon>
        <taxon>Magnoliopsida</taxon>
        <taxon>Liliopsida</taxon>
        <taxon>Poales</taxon>
        <taxon>Poaceae</taxon>
        <taxon>PACMAD clade</taxon>
        <taxon>Panicoideae</taxon>
        <taxon>Panicodae</taxon>
        <taxon>Paniceae</taxon>
        <taxon>Dichantheliinae</taxon>
        <taxon>Dichanthelium</taxon>
    </lineage>
</organism>
<feature type="region of interest" description="Disordered" evidence="1">
    <location>
        <begin position="144"/>
        <end position="180"/>
    </location>
</feature>
<keyword evidence="4" id="KW-1185">Reference proteome</keyword>
<feature type="region of interest" description="Disordered" evidence="1">
    <location>
        <begin position="25"/>
        <end position="61"/>
    </location>
</feature>
<comment type="caution">
    <text evidence="3">The sequence shown here is derived from an EMBL/GenBank/DDBJ whole genome shotgun (WGS) entry which is preliminary data.</text>
</comment>
<name>A0A1E5UK82_9POAL</name>
<evidence type="ECO:0000313" key="3">
    <source>
        <dbReference type="EMBL" id="OEL13290.1"/>
    </source>
</evidence>
<accession>A0A1E5UK82</accession>